<evidence type="ECO:0000256" key="6">
    <source>
        <dbReference type="ARBA" id="ARBA00023136"/>
    </source>
</evidence>
<feature type="transmembrane region" description="Helical" evidence="7">
    <location>
        <begin position="12"/>
        <end position="31"/>
    </location>
</feature>
<keyword evidence="3" id="KW-1003">Cell membrane</keyword>
<dbReference type="Pfam" id="PF00375">
    <property type="entry name" value="SDF"/>
    <property type="match status" value="1"/>
</dbReference>
<feature type="transmembrane region" description="Helical" evidence="7">
    <location>
        <begin position="220"/>
        <end position="244"/>
    </location>
</feature>
<comment type="subcellular location">
    <subcellularLocation>
        <location evidence="1">Cell membrane</location>
        <topology evidence="1">Multi-pass membrane protein</topology>
    </subcellularLocation>
</comment>
<organism evidence="8 9">
    <name type="scientific">Brotaphodocola catenula</name>
    <dbReference type="NCBI Taxonomy" id="2885361"/>
    <lineage>
        <taxon>Bacteria</taxon>
        <taxon>Bacillati</taxon>
        <taxon>Bacillota</taxon>
        <taxon>Clostridia</taxon>
        <taxon>Lachnospirales</taxon>
        <taxon>Lachnospiraceae</taxon>
        <taxon>Brotaphodocola</taxon>
    </lineage>
</organism>
<dbReference type="PANTHER" id="PTHR42865:SF7">
    <property type="entry name" value="PROTON_GLUTAMATE-ASPARTATE SYMPORTER"/>
    <property type="match status" value="1"/>
</dbReference>
<evidence type="ECO:0000256" key="5">
    <source>
        <dbReference type="ARBA" id="ARBA00022989"/>
    </source>
</evidence>
<keyword evidence="6 7" id="KW-0472">Membrane</keyword>
<dbReference type="PANTHER" id="PTHR42865">
    <property type="entry name" value="PROTON/GLUTAMATE-ASPARTATE SYMPORTER"/>
    <property type="match status" value="1"/>
</dbReference>
<reference evidence="8" key="1">
    <citation type="submission" date="2021-10" db="EMBL/GenBank/DDBJ databases">
        <title>Anaerobic single-cell dispensing facilitates the cultivation of human gut bacteria.</title>
        <authorList>
            <person name="Afrizal A."/>
        </authorList>
    </citation>
    <scope>NUCLEOTIDE SEQUENCE</scope>
    <source>
        <strain evidence="8">CLA-AA-H274</strain>
    </source>
</reference>
<proteinExistence type="predicted"/>
<evidence type="ECO:0000256" key="2">
    <source>
        <dbReference type="ARBA" id="ARBA00022448"/>
    </source>
</evidence>
<sequence length="405" mass="43080">MNLIKKWNSLGLFTRIMIGFVLGIGAGVILGEKAGCLAFLGTILTRLLTMVVAPLVLGLLICSAADVKDFRTLGKIGGKTLGIFLGGTAIAVAIGLVLCNVMQIGAGFVMETTQAYDATEVPSIVDTLMNIIPTNPFNSLSTQNLLQIIFFALLLGFSLIKLGDKGTPVLDFFRAWTEAWKEITNIVLEFTPYGVFGLMADIVGRYGMDILVPYMKTIGAYYLTCALFTIFVQGGLMVGLYGKISPIRFFSVMKEAILFVFATCSSVATIPLNLKCTKELGVSDKIADFVIPFGAVMNMNGTAIYEAVAVIFASQVFGIHLTVTQQIMVMLTAVLASVGTAGIPGSGLVMLTIVLNAVNLPLETIGLLAGIDRILNMARVIPNIVGDAAAAVVVAKSEKELNPIK</sequence>
<feature type="transmembrane region" description="Helical" evidence="7">
    <location>
        <begin position="83"/>
        <end position="106"/>
    </location>
</feature>
<protein>
    <submittedName>
        <fullName evidence="8">Dicarboxylate/amino acid:cation symporter</fullName>
    </submittedName>
</protein>
<evidence type="ECO:0000313" key="8">
    <source>
        <dbReference type="EMBL" id="MCC2163730.1"/>
    </source>
</evidence>
<evidence type="ECO:0000256" key="4">
    <source>
        <dbReference type="ARBA" id="ARBA00022692"/>
    </source>
</evidence>
<evidence type="ECO:0000256" key="3">
    <source>
        <dbReference type="ARBA" id="ARBA00022475"/>
    </source>
</evidence>
<feature type="transmembrane region" description="Helical" evidence="7">
    <location>
        <begin position="145"/>
        <end position="162"/>
    </location>
</feature>
<accession>A0AAE3AQB8</accession>
<comment type="caution">
    <text evidence="8">The sequence shown here is derived from an EMBL/GenBank/DDBJ whole genome shotgun (WGS) entry which is preliminary data.</text>
</comment>
<dbReference type="InterPro" id="IPR036458">
    <property type="entry name" value="Na:dicarbo_symporter_sf"/>
</dbReference>
<evidence type="ECO:0000256" key="7">
    <source>
        <dbReference type="SAM" id="Phobius"/>
    </source>
</evidence>
<dbReference type="Gene3D" id="1.10.3860.10">
    <property type="entry name" value="Sodium:dicarboxylate symporter"/>
    <property type="match status" value="1"/>
</dbReference>
<feature type="transmembrane region" description="Helical" evidence="7">
    <location>
        <begin position="256"/>
        <end position="274"/>
    </location>
</feature>
<dbReference type="RefSeq" id="WP_308450527.1">
    <property type="nucleotide sequence ID" value="NZ_JAJEPU010000004.1"/>
</dbReference>
<feature type="transmembrane region" description="Helical" evidence="7">
    <location>
        <begin position="37"/>
        <end position="62"/>
    </location>
</feature>
<gene>
    <name evidence="8" type="ORF">LKD32_02345</name>
</gene>
<dbReference type="Proteomes" id="UP001198962">
    <property type="component" value="Unassembled WGS sequence"/>
</dbReference>
<dbReference type="InterPro" id="IPR001991">
    <property type="entry name" value="Na-dicarboxylate_symporter"/>
</dbReference>
<name>A0AAE3AQB8_9FIRM</name>
<feature type="transmembrane region" description="Helical" evidence="7">
    <location>
        <begin position="183"/>
        <end position="200"/>
    </location>
</feature>
<dbReference type="GO" id="GO:0015293">
    <property type="term" value="F:symporter activity"/>
    <property type="evidence" value="ECO:0007669"/>
    <property type="project" value="UniProtKB-KW"/>
</dbReference>
<dbReference type="AlphaFoldDB" id="A0AAE3AQB8"/>
<dbReference type="SUPFAM" id="SSF118215">
    <property type="entry name" value="Proton glutamate symport protein"/>
    <property type="match status" value="1"/>
</dbReference>
<keyword evidence="9" id="KW-1185">Reference proteome</keyword>
<dbReference type="PRINTS" id="PR00173">
    <property type="entry name" value="EDTRNSPORT"/>
</dbReference>
<keyword evidence="5 7" id="KW-1133">Transmembrane helix</keyword>
<evidence type="ECO:0000313" key="9">
    <source>
        <dbReference type="Proteomes" id="UP001198962"/>
    </source>
</evidence>
<keyword evidence="2" id="KW-0813">Transport</keyword>
<dbReference type="GO" id="GO:0005886">
    <property type="term" value="C:plasma membrane"/>
    <property type="evidence" value="ECO:0007669"/>
    <property type="project" value="UniProtKB-SubCell"/>
</dbReference>
<keyword evidence="4 7" id="KW-0812">Transmembrane</keyword>
<dbReference type="EMBL" id="JAJEPU010000004">
    <property type="protein sequence ID" value="MCC2163730.1"/>
    <property type="molecule type" value="Genomic_DNA"/>
</dbReference>
<evidence type="ECO:0000256" key="1">
    <source>
        <dbReference type="ARBA" id="ARBA00004651"/>
    </source>
</evidence>